<dbReference type="InterPro" id="IPR029052">
    <property type="entry name" value="Metallo-depent_PP-like"/>
</dbReference>
<protein>
    <submittedName>
        <fullName evidence="2">Metallophosphoesterase</fullName>
    </submittedName>
</protein>
<dbReference type="PANTHER" id="PTHR43143">
    <property type="entry name" value="METALLOPHOSPHOESTERASE, CALCINEURIN SUPERFAMILY"/>
    <property type="match status" value="1"/>
</dbReference>
<dbReference type="Pfam" id="PF00149">
    <property type="entry name" value="Metallophos"/>
    <property type="match status" value="1"/>
</dbReference>
<dbReference type="AlphaFoldDB" id="A0A4R5QG84"/>
<dbReference type="Proteomes" id="UP000295096">
    <property type="component" value="Unassembled WGS sequence"/>
</dbReference>
<reference evidence="2 3" key="1">
    <citation type="journal article" date="2016" name="J. Microbiol.">
        <title>Dankookia rubra gen. nov., sp. nov., an alphaproteobacterium isolated from sediment of a shallow stream.</title>
        <authorList>
            <person name="Kim W.H."/>
            <person name="Kim D.H."/>
            <person name="Kang K."/>
            <person name="Ahn T.Y."/>
        </authorList>
    </citation>
    <scope>NUCLEOTIDE SEQUENCE [LARGE SCALE GENOMIC DNA]</scope>
    <source>
        <strain evidence="2 3">JCM30602</strain>
    </source>
</reference>
<dbReference type="InterPro" id="IPR004843">
    <property type="entry name" value="Calcineurin-like_PHP"/>
</dbReference>
<dbReference type="PANTHER" id="PTHR43143:SF6">
    <property type="entry name" value="BLL3016 PROTEIN"/>
    <property type="match status" value="1"/>
</dbReference>
<accession>A0A4R5QG84</accession>
<evidence type="ECO:0000313" key="3">
    <source>
        <dbReference type="Proteomes" id="UP000295096"/>
    </source>
</evidence>
<evidence type="ECO:0000313" key="2">
    <source>
        <dbReference type="EMBL" id="TDH62076.1"/>
    </source>
</evidence>
<proteinExistence type="predicted"/>
<name>A0A4R5QG84_9PROT</name>
<gene>
    <name evidence="2" type="ORF">E2C06_14030</name>
</gene>
<dbReference type="OrthoDB" id="9780884at2"/>
<dbReference type="EMBL" id="SMSJ01000015">
    <property type="protein sequence ID" value="TDH62076.1"/>
    <property type="molecule type" value="Genomic_DNA"/>
</dbReference>
<keyword evidence="3" id="KW-1185">Reference proteome</keyword>
<sequence length="295" mass="31558">MTIKRRCAGASFATWLPGSWLPLFPAAVRGHVLATNWVVGFVQISDCRIRCAAAPNTDTPGTLREAIGLVAVQKRQGAALILHTGDVSQLPKPAQVDTAQQIIREVGLDAHHVPGEHDVLIDDRAEFFQRFTPGAPRGWYSFGQQGARFIGLNNVQDLKAGGLGNLGAEQLAWLERDPAGRAASQPIVVFAHVPLWLVSAEWGWGTDDGAQALGFLRRFDPVTVLNGHIHQVMQKVEGNLAFHTAFPQPALGTAPSPGPIRDLPAGRLRATLGVTRIARVEGRAGLAIADTPLGA</sequence>
<dbReference type="GO" id="GO:0016787">
    <property type="term" value="F:hydrolase activity"/>
    <property type="evidence" value="ECO:0007669"/>
    <property type="project" value="InterPro"/>
</dbReference>
<dbReference type="InterPro" id="IPR051918">
    <property type="entry name" value="STPP_CPPED1"/>
</dbReference>
<organism evidence="2 3">
    <name type="scientific">Dankookia rubra</name>
    <dbReference type="NCBI Taxonomy" id="1442381"/>
    <lineage>
        <taxon>Bacteria</taxon>
        <taxon>Pseudomonadati</taxon>
        <taxon>Pseudomonadota</taxon>
        <taxon>Alphaproteobacteria</taxon>
        <taxon>Acetobacterales</taxon>
        <taxon>Roseomonadaceae</taxon>
        <taxon>Dankookia</taxon>
    </lineage>
</organism>
<dbReference type="SUPFAM" id="SSF56300">
    <property type="entry name" value="Metallo-dependent phosphatases"/>
    <property type="match status" value="1"/>
</dbReference>
<feature type="domain" description="Calcineurin-like phosphoesterase" evidence="1">
    <location>
        <begin position="59"/>
        <end position="231"/>
    </location>
</feature>
<comment type="caution">
    <text evidence="2">The sequence shown here is derived from an EMBL/GenBank/DDBJ whole genome shotgun (WGS) entry which is preliminary data.</text>
</comment>
<evidence type="ECO:0000259" key="1">
    <source>
        <dbReference type="Pfam" id="PF00149"/>
    </source>
</evidence>
<dbReference type="Gene3D" id="3.60.21.10">
    <property type="match status" value="1"/>
</dbReference>